<gene>
    <name evidence="2" type="ORF">FB463_002202</name>
    <name evidence="1" type="ORF">FFA01_25710</name>
</gene>
<protein>
    <submittedName>
        <fullName evidence="2">YD repeat-containing protein</fullName>
    </submittedName>
</protein>
<dbReference type="Pfam" id="PF05593">
    <property type="entry name" value="RHS_repeat"/>
    <property type="match status" value="1"/>
</dbReference>
<dbReference type="InterPro" id="IPR006530">
    <property type="entry name" value="YD"/>
</dbReference>
<dbReference type="Gene3D" id="2.180.10.10">
    <property type="entry name" value="RHS repeat-associated core"/>
    <property type="match status" value="1"/>
</dbReference>
<dbReference type="RefSeq" id="WP_167627379.1">
    <property type="nucleotide sequence ID" value="NZ_BAAAHR010000003.1"/>
</dbReference>
<evidence type="ECO:0000313" key="4">
    <source>
        <dbReference type="Proteomes" id="UP000522688"/>
    </source>
</evidence>
<name>A0A7W3JJF3_9MICO</name>
<dbReference type="NCBIfam" id="TIGR01643">
    <property type="entry name" value="YD_repeat_2x"/>
    <property type="match status" value="2"/>
</dbReference>
<organism evidence="2 4">
    <name type="scientific">Frigoribacterium faeni</name>
    <dbReference type="NCBI Taxonomy" id="145483"/>
    <lineage>
        <taxon>Bacteria</taxon>
        <taxon>Bacillati</taxon>
        <taxon>Actinomycetota</taxon>
        <taxon>Actinomycetes</taxon>
        <taxon>Micrococcales</taxon>
        <taxon>Microbacteriaceae</taxon>
        <taxon>Frigoribacterium</taxon>
    </lineage>
</organism>
<reference evidence="1 3" key="1">
    <citation type="submission" date="2019-07" db="EMBL/GenBank/DDBJ databases">
        <title>Whole genome shotgun sequence of Frigoribacterium faeni NBRC 103066.</title>
        <authorList>
            <person name="Hosoyama A."/>
            <person name="Uohara A."/>
            <person name="Ohji S."/>
            <person name="Ichikawa N."/>
        </authorList>
    </citation>
    <scope>NUCLEOTIDE SEQUENCE [LARGE SCALE GENOMIC DNA]</scope>
    <source>
        <strain evidence="1 3">NBRC 103066</strain>
    </source>
</reference>
<dbReference type="AlphaFoldDB" id="A0A7W3JJF3"/>
<dbReference type="Proteomes" id="UP000522688">
    <property type="component" value="Unassembled WGS sequence"/>
</dbReference>
<proteinExistence type="predicted"/>
<evidence type="ECO:0000313" key="3">
    <source>
        <dbReference type="Proteomes" id="UP000321154"/>
    </source>
</evidence>
<evidence type="ECO:0000313" key="1">
    <source>
        <dbReference type="EMBL" id="GEK84262.1"/>
    </source>
</evidence>
<dbReference type="EMBL" id="JACGWW010000002">
    <property type="protein sequence ID" value="MBA8813953.1"/>
    <property type="molecule type" value="Genomic_DNA"/>
</dbReference>
<evidence type="ECO:0000313" key="2">
    <source>
        <dbReference type="EMBL" id="MBA8813953.1"/>
    </source>
</evidence>
<sequence>MSLLPAGVWLASGGGAGTVVRVTRAPDGLPSRLTHARGRTIDIDHVDGRVATLTASDGRRVEYAYDAAGRLVGATNEVGTRRYDWNDAGLVEKVTSASGVVEGRRRRDE</sequence>
<dbReference type="EMBL" id="BJUV01000031">
    <property type="protein sequence ID" value="GEK84262.1"/>
    <property type="molecule type" value="Genomic_DNA"/>
</dbReference>
<keyword evidence="3" id="KW-1185">Reference proteome</keyword>
<comment type="caution">
    <text evidence="2">The sequence shown here is derived from an EMBL/GenBank/DDBJ whole genome shotgun (WGS) entry which is preliminary data.</text>
</comment>
<reference evidence="2 4" key="2">
    <citation type="submission" date="2020-07" db="EMBL/GenBank/DDBJ databases">
        <title>Sequencing the genomes of 1000 actinobacteria strains.</title>
        <authorList>
            <person name="Klenk H.-P."/>
        </authorList>
    </citation>
    <scope>NUCLEOTIDE SEQUENCE [LARGE SCALE GENOMIC DNA]</scope>
    <source>
        <strain evidence="2 4">DSM 10309</strain>
    </source>
</reference>
<accession>A0A7W3JJF3</accession>
<dbReference type="Proteomes" id="UP000321154">
    <property type="component" value="Unassembled WGS sequence"/>
</dbReference>
<dbReference type="InterPro" id="IPR031325">
    <property type="entry name" value="RHS_repeat"/>
</dbReference>